<dbReference type="InterPro" id="IPR008144">
    <property type="entry name" value="Guanylate_kin-like_dom"/>
</dbReference>
<sequence length="195" mass="23129">MGKIFCLMGKSSTGKDTIFEALKNDKVLNLKPIVPYTTRPQRTNELDGEAYYFIDIEKLEHYTREGKVIEQRCYKTINGNWYYATIDDGQIDLNNNNYIVIVTLEAYSNLLKYFNMENIIPIYIEVEDGLRLERALSREKQQSQPNYDELCRRFLADNKDFSEERLNINRITKRYQNLNLDQCIKEIKDRIRTIS</sequence>
<dbReference type="Proteomes" id="UP000008467">
    <property type="component" value="Chromosome"/>
</dbReference>
<reference evidence="2 3" key="1">
    <citation type="journal article" date="2011" name="J. Bacteriol.">
        <title>Complete genome sequence of the cellulose-degrading bacterium Cellulosilyticum lentocellum.</title>
        <authorList>
            <consortium name="US DOE Joint Genome Institute"/>
            <person name="Miller D.A."/>
            <person name="Suen G."/>
            <person name="Bruce D."/>
            <person name="Copeland A."/>
            <person name="Cheng J.F."/>
            <person name="Detter C."/>
            <person name="Goodwin L.A."/>
            <person name="Han C.S."/>
            <person name="Hauser L.J."/>
            <person name="Land M.L."/>
            <person name="Lapidus A."/>
            <person name="Lucas S."/>
            <person name="Meincke L."/>
            <person name="Pitluck S."/>
            <person name="Tapia R."/>
            <person name="Teshima H."/>
            <person name="Woyke T."/>
            <person name="Fox B.G."/>
            <person name="Angert E.R."/>
            <person name="Currie C.R."/>
        </authorList>
    </citation>
    <scope>NUCLEOTIDE SEQUENCE [LARGE SCALE GENOMIC DNA]</scope>
    <source>
        <strain evidence="3">ATCC 49066 / DSM 5427 / NCIMB 11756 / RHM5</strain>
    </source>
</reference>
<feature type="domain" description="Guanylate kinase-like" evidence="1">
    <location>
        <begin position="2"/>
        <end position="192"/>
    </location>
</feature>
<proteinExistence type="predicted"/>
<dbReference type="GO" id="GO:0016301">
    <property type="term" value="F:kinase activity"/>
    <property type="evidence" value="ECO:0007669"/>
    <property type="project" value="UniProtKB-KW"/>
</dbReference>
<keyword evidence="2" id="KW-0418">Kinase</keyword>
<dbReference type="KEGG" id="cle:Clole_0011"/>
<evidence type="ECO:0000313" key="3">
    <source>
        <dbReference type="Proteomes" id="UP000008467"/>
    </source>
</evidence>
<evidence type="ECO:0000259" key="1">
    <source>
        <dbReference type="PROSITE" id="PS50052"/>
    </source>
</evidence>
<organism evidence="2 3">
    <name type="scientific">Cellulosilyticum lentocellum (strain ATCC 49066 / DSM 5427 / NCIMB 11756 / RHM5)</name>
    <name type="common">Clostridium lentocellum</name>
    <dbReference type="NCBI Taxonomy" id="642492"/>
    <lineage>
        <taxon>Bacteria</taxon>
        <taxon>Bacillati</taxon>
        <taxon>Bacillota</taxon>
        <taxon>Clostridia</taxon>
        <taxon>Lachnospirales</taxon>
        <taxon>Cellulosilyticaceae</taxon>
        <taxon>Cellulosilyticum</taxon>
    </lineage>
</organism>
<protein>
    <submittedName>
        <fullName evidence="2">Guanylate kinase</fullName>
    </submittedName>
</protein>
<evidence type="ECO:0000313" key="2">
    <source>
        <dbReference type="EMBL" id="ADZ81773.1"/>
    </source>
</evidence>
<dbReference type="PROSITE" id="PS00856">
    <property type="entry name" value="GUANYLATE_KINASE_1"/>
    <property type="match status" value="1"/>
</dbReference>
<dbReference type="InterPro" id="IPR027417">
    <property type="entry name" value="P-loop_NTPase"/>
</dbReference>
<gene>
    <name evidence="2" type="ordered locus">Clole_0011</name>
</gene>
<dbReference type="Pfam" id="PF00625">
    <property type="entry name" value="Guanylate_kin"/>
    <property type="match status" value="1"/>
</dbReference>
<name>F2JSJ3_CELLD</name>
<dbReference type="AlphaFoldDB" id="F2JSJ3"/>
<dbReference type="InterPro" id="IPR020590">
    <property type="entry name" value="Guanylate_kinase_CS"/>
</dbReference>
<dbReference type="EMBL" id="CP002582">
    <property type="protein sequence ID" value="ADZ81773.1"/>
    <property type="molecule type" value="Genomic_DNA"/>
</dbReference>
<accession>F2JSJ3</accession>
<keyword evidence="2" id="KW-0808">Transferase</keyword>
<dbReference type="STRING" id="642492.Clole_0011"/>
<dbReference type="SMART" id="SM00072">
    <property type="entry name" value="GuKc"/>
    <property type="match status" value="1"/>
</dbReference>
<dbReference type="InterPro" id="IPR008145">
    <property type="entry name" value="GK/Ca_channel_bsu"/>
</dbReference>
<dbReference type="HOGENOM" id="CLU_1376102_0_0_9"/>
<dbReference type="eggNOG" id="COG0194">
    <property type="taxonomic scope" value="Bacteria"/>
</dbReference>
<dbReference type="SUPFAM" id="SSF52540">
    <property type="entry name" value="P-loop containing nucleoside triphosphate hydrolases"/>
    <property type="match status" value="1"/>
</dbReference>
<dbReference type="Gene3D" id="3.40.50.300">
    <property type="entry name" value="P-loop containing nucleotide triphosphate hydrolases"/>
    <property type="match status" value="1"/>
</dbReference>
<dbReference type="PROSITE" id="PS50052">
    <property type="entry name" value="GUANYLATE_KINASE_2"/>
    <property type="match status" value="1"/>
</dbReference>
<dbReference type="RefSeq" id="WP_013655074.1">
    <property type="nucleotide sequence ID" value="NC_015275.1"/>
</dbReference>
<keyword evidence="3" id="KW-1185">Reference proteome</keyword>